<gene>
    <name evidence="2" type="ORF">CP980_33930</name>
</gene>
<dbReference type="EMBL" id="CP023692">
    <property type="protein sequence ID" value="QEV49400.1"/>
    <property type="molecule type" value="Genomic_DNA"/>
</dbReference>
<sequence>MGFLRGCSFLTFTSTPGQGLVRMVRLYISVGQGRERVLDALAARTAPPESRAGLRSGQDTAAAGVNAAPPPAYTQVPPSPSRQCAAVLVQGTLCPPTGLAAGRGAAQGRLPGC</sequence>
<name>A0A5J6JET2_STRVI</name>
<evidence type="ECO:0000256" key="1">
    <source>
        <dbReference type="SAM" id="MobiDB-lite"/>
    </source>
</evidence>
<organism evidence="2 3">
    <name type="scientific">Streptomyces vinaceus</name>
    <dbReference type="NCBI Taxonomy" id="1960"/>
    <lineage>
        <taxon>Bacteria</taxon>
        <taxon>Bacillati</taxon>
        <taxon>Actinomycetota</taxon>
        <taxon>Actinomycetes</taxon>
        <taxon>Kitasatosporales</taxon>
        <taxon>Streptomycetaceae</taxon>
        <taxon>Streptomyces</taxon>
    </lineage>
</organism>
<keyword evidence="3" id="KW-1185">Reference proteome</keyword>
<dbReference type="KEGG" id="svn:CP980_33930"/>
<accession>A0A5J6JET2</accession>
<feature type="compositionally biased region" description="Pro residues" evidence="1">
    <location>
        <begin position="68"/>
        <end position="79"/>
    </location>
</feature>
<evidence type="ECO:0000313" key="2">
    <source>
        <dbReference type="EMBL" id="QEV49400.1"/>
    </source>
</evidence>
<dbReference type="AlphaFoldDB" id="A0A5J6JET2"/>
<reference evidence="2 3" key="1">
    <citation type="submission" date="2017-09" db="EMBL/GenBank/DDBJ databases">
        <authorList>
            <person name="Lee N."/>
            <person name="Cho B.-K."/>
        </authorList>
    </citation>
    <scope>NUCLEOTIDE SEQUENCE [LARGE SCALE GENOMIC DNA]</scope>
    <source>
        <strain evidence="2 3">ATCC 27476</strain>
    </source>
</reference>
<evidence type="ECO:0000313" key="3">
    <source>
        <dbReference type="Proteomes" id="UP000325563"/>
    </source>
</evidence>
<dbReference type="Proteomes" id="UP000325563">
    <property type="component" value="Chromosome"/>
</dbReference>
<protein>
    <submittedName>
        <fullName evidence="2">Uncharacterized protein</fullName>
    </submittedName>
</protein>
<feature type="region of interest" description="Disordered" evidence="1">
    <location>
        <begin position="45"/>
        <end position="79"/>
    </location>
</feature>
<proteinExistence type="predicted"/>